<dbReference type="GO" id="GO:0046933">
    <property type="term" value="F:proton-transporting ATP synthase activity, rotational mechanism"/>
    <property type="evidence" value="ECO:0007669"/>
    <property type="project" value="InterPro"/>
</dbReference>
<dbReference type="Pfam" id="PF00231">
    <property type="entry name" value="ATP-synt"/>
    <property type="match status" value="1"/>
</dbReference>
<evidence type="ECO:0000256" key="1">
    <source>
        <dbReference type="ARBA" id="ARBA00003456"/>
    </source>
</evidence>
<keyword evidence="9" id="KW-0066">ATP synthesis</keyword>
<keyword evidence="5" id="KW-0375">Hydrogen ion transport</keyword>
<proteinExistence type="inferred from homology"/>
<dbReference type="EMBL" id="CP019384">
    <property type="protein sequence ID" value="QAT17753.1"/>
    <property type="molecule type" value="Genomic_DNA"/>
</dbReference>
<dbReference type="SUPFAM" id="SSF52943">
    <property type="entry name" value="ATP synthase (F1-ATPase), gamma subunit"/>
    <property type="match status" value="1"/>
</dbReference>
<keyword evidence="4" id="KW-0813">Transport</keyword>
<evidence type="ECO:0000256" key="2">
    <source>
        <dbReference type="ARBA" id="ARBA00004170"/>
    </source>
</evidence>
<evidence type="ECO:0000256" key="5">
    <source>
        <dbReference type="ARBA" id="ARBA00022781"/>
    </source>
</evidence>
<evidence type="ECO:0000313" key="10">
    <source>
        <dbReference type="EMBL" id="QAT17753.1"/>
    </source>
</evidence>
<keyword evidence="11" id="KW-1185">Reference proteome</keyword>
<evidence type="ECO:0000256" key="9">
    <source>
        <dbReference type="ARBA" id="ARBA00023310"/>
    </source>
</evidence>
<keyword evidence="8" id="KW-0139">CF(1)</keyword>
<organism evidence="10 11">
    <name type="scientific">Velamenicoccus archaeovorus</name>
    <dbReference type="NCBI Taxonomy" id="1930593"/>
    <lineage>
        <taxon>Bacteria</taxon>
        <taxon>Pseudomonadati</taxon>
        <taxon>Candidatus Omnitrophota</taxon>
        <taxon>Candidatus Velamenicoccus</taxon>
    </lineage>
</organism>
<evidence type="ECO:0000313" key="11">
    <source>
        <dbReference type="Proteomes" id="UP000287243"/>
    </source>
</evidence>
<dbReference type="PRINTS" id="PR00126">
    <property type="entry name" value="ATPASEGAMMA"/>
</dbReference>
<dbReference type="Gene3D" id="3.40.1380.10">
    <property type="match status" value="1"/>
</dbReference>
<dbReference type="InterPro" id="IPR035968">
    <property type="entry name" value="ATP_synth_F1_ATPase_gsu"/>
</dbReference>
<comment type="function">
    <text evidence="1">Produces ATP from ADP in the presence of a proton gradient across the membrane. The gamma chain is believed to be important in regulating ATPase activity and the flow of protons through the CF(0) complex.</text>
</comment>
<evidence type="ECO:0000256" key="7">
    <source>
        <dbReference type="ARBA" id="ARBA00023136"/>
    </source>
</evidence>
<evidence type="ECO:0000256" key="6">
    <source>
        <dbReference type="ARBA" id="ARBA00023065"/>
    </source>
</evidence>
<evidence type="ECO:0000256" key="3">
    <source>
        <dbReference type="ARBA" id="ARBA00007681"/>
    </source>
</evidence>
<comment type="similarity">
    <text evidence="3">Belongs to the ATPase gamma chain family.</text>
</comment>
<evidence type="ECO:0000256" key="4">
    <source>
        <dbReference type="ARBA" id="ARBA00022448"/>
    </source>
</evidence>
<gene>
    <name evidence="10" type="ORF">BU251_08475</name>
</gene>
<accession>A0A410P6F9</accession>
<reference evidence="10 11" key="1">
    <citation type="submission" date="2017-01" db="EMBL/GenBank/DDBJ databases">
        <title>First insights into the biology of 'candidatus Vampirococcus archaeovorus'.</title>
        <authorList>
            <person name="Kizina J."/>
            <person name="Jordan S."/>
            <person name="Stueber K."/>
            <person name="Reinhardt R."/>
            <person name="Harder J."/>
        </authorList>
    </citation>
    <scope>NUCLEOTIDE SEQUENCE [LARGE SCALE GENOMIC DNA]</scope>
    <source>
        <strain evidence="10 11">LiM</strain>
    </source>
</reference>
<name>A0A410P6F9_VELA1</name>
<dbReference type="KEGG" id="vai:BU251_08475"/>
<protein>
    <submittedName>
        <fullName evidence="10">ATP synthase gamma chain</fullName>
    </submittedName>
</protein>
<dbReference type="AlphaFoldDB" id="A0A410P6F9"/>
<dbReference type="GO" id="GO:0045259">
    <property type="term" value="C:proton-transporting ATP synthase complex"/>
    <property type="evidence" value="ECO:0007669"/>
    <property type="project" value="UniProtKB-KW"/>
</dbReference>
<comment type="subcellular location">
    <subcellularLocation>
        <location evidence="2">Membrane</location>
        <topology evidence="2">Peripheral membrane protein</topology>
    </subcellularLocation>
</comment>
<sequence>MIPLIKLREDLRFARELLEMIDVLKSATSSQFRTFQSKRKGFDDFKFILEDFLAALGTQKITHPFLKENKDLPKAVLMITSDEGFLGGLNSMVLMDGLEQASARDEIIVMGERGSRYMSETASRPFSFLPGIGDDISYKRAGAIRDLLIGKFLRREIGSALVVYPRFLSFTAQRIEIVRVLPSGDILVRKDEGKKIRRARPDILVEPDKGAVIDYLVRALLMQKFYDIFLDSKLSECAARIMHLEGSLEEIKTMNRRLLRDYFKHLHEKSDKNIREIFASRLRWREARVAEILQGWQVSAFLKDSRSYDDRHTDAA</sequence>
<dbReference type="InterPro" id="IPR000131">
    <property type="entry name" value="ATP_synth_F1_gsu"/>
</dbReference>
<keyword evidence="6" id="KW-0406">Ion transport</keyword>
<evidence type="ECO:0000256" key="8">
    <source>
        <dbReference type="ARBA" id="ARBA00023196"/>
    </source>
</evidence>
<dbReference type="Proteomes" id="UP000287243">
    <property type="component" value="Chromosome"/>
</dbReference>
<dbReference type="OrthoDB" id="9812769at2"/>
<keyword evidence="7" id="KW-0472">Membrane</keyword>
<dbReference type="RefSeq" id="WP_128700718.1">
    <property type="nucleotide sequence ID" value="NZ_CP019384.1"/>
</dbReference>